<keyword evidence="3" id="KW-1185">Reference proteome</keyword>
<dbReference type="EMBL" id="BKCP01007404">
    <property type="protein sequence ID" value="GER45953.1"/>
    <property type="molecule type" value="Genomic_DNA"/>
</dbReference>
<evidence type="ECO:0000313" key="3">
    <source>
        <dbReference type="Proteomes" id="UP000325081"/>
    </source>
</evidence>
<evidence type="ECO:0000313" key="2">
    <source>
        <dbReference type="EMBL" id="GER45953.1"/>
    </source>
</evidence>
<feature type="region of interest" description="Disordered" evidence="1">
    <location>
        <begin position="164"/>
        <end position="191"/>
    </location>
</feature>
<proteinExistence type="predicted"/>
<evidence type="ECO:0000256" key="1">
    <source>
        <dbReference type="SAM" id="MobiDB-lite"/>
    </source>
</evidence>
<reference evidence="3" key="1">
    <citation type="journal article" date="2019" name="Curr. Biol.">
        <title>Genome Sequence of Striga asiatica Provides Insight into the Evolution of Plant Parasitism.</title>
        <authorList>
            <person name="Yoshida S."/>
            <person name="Kim S."/>
            <person name="Wafula E.K."/>
            <person name="Tanskanen J."/>
            <person name="Kim Y.M."/>
            <person name="Honaas L."/>
            <person name="Yang Z."/>
            <person name="Spallek T."/>
            <person name="Conn C.E."/>
            <person name="Ichihashi Y."/>
            <person name="Cheong K."/>
            <person name="Cui S."/>
            <person name="Der J.P."/>
            <person name="Gundlach H."/>
            <person name="Jiao Y."/>
            <person name="Hori C."/>
            <person name="Ishida J.K."/>
            <person name="Kasahara H."/>
            <person name="Kiba T."/>
            <person name="Kim M.S."/>
            <person name="Koo N."/>
            <person name="Laohavisit A."/>
            <person name="Lee Y.H."/>
            <person name="Lumba S."/>
            <person name="McCourt P."/>
            <person name="Mortimer J.C."/>
            <person name="Mutuku J.M."/>
            <person name="Nomura T."/>
            <person name="Sasaki-Sekimoto Y."/>
            <person name="Seto Y."/>
            <person name="Wang Y."/>
            <person name="Wakatake T."/>
            <person name="Sakakibara H."/>
            <person name="Demura T."/>
            <person name="Yamaguchi S."/>
            <person name="Yoneyama K."/>
            <person name="Manabe R.I."/>
            <person name="Nelson D.C."/>
            <person name="Schulman A.H."/>
            <person name="Timko M.P."/>
            <person name="dePamphilis C.W."/>
            <person name="Choi D."/>
            <person name="Shirasu K."/>
        </authorList>
    </citation>
    <scope>NUCLEOTIDE SEQUENCE [LARGE SCALE GENOMIC DNA]</scope>
    <source>
        <strain evidence="3">cv. UVA1</strain>
    </source>
</reference>
<dbReference type="OrthoDB" id="10337369at2759"/>
<name>A0A5A7QKP6_STRAF</name>
<sequence length="191" mass="20953">MLTIPTAYTPEAPVPANRRIKTCSLTLNGPGLRVKDQPVNGTRKVVVGRNRSMNLPIGRATICTVRADRPIGFWRYAKNWFTDASRTHEVSPRNHVRKVSTGRVGSSVGGTVSRTSSIGWYFSSSPASAFFTLVNEARLHVCATLARRVSCRCKQETAVEAAGDSSGVVEHISDNHEEGQESASQRIRMLR</sequence>
<comment type="caution">
    <text evidence="2">The sequence shown here is derived from an EMBL/GenBank/DDBJ whole genome shotgun (WGS) entry which is preliminary data.</text>
</comment>
<dbReference type="Proteomes" id="UP000325081">
    <property type="component" value="Unassembled WGS sequence"/>
</dbReference>
<gene>
    <name evidence="2" type="ORF">STAS_22946</name>
</gene>
<accession>A0A5A7QKP6</accession>
<protein>
    <submittedName>
        <fullName evidence="2">LPXTG-motif cell wall anchor domain protein</fullName>
    </submittedName>
</protein>
<organism evidence="2 3">
    <name type="scientific">Striga asiatica</name>
    <name type="common">Asiatic witchweed</name>
    <name type="synonym">Buchnera asiatica</name>
    <dbReference type="NCBI Taxonomy" id="4170"/>
    <lineage>
        <taxon>Eukaryota</taxon>
        <taxon>Viridiplantae</taxon>
        <taxon>Streptophyta</taxon>
        <taxon>Embryophyta</taxon>
        <taxon>Tracheophyta</taxon>
        <taxon>Spermatophyta</taxon>
        <taxon>Magnoliopsida</taxon>
        <taxon>eudicotyledons</taxon>
        <taxon>Gunneridae</taxon>
        <taxon>Pentapetalae</taxon>
        <taxon>asterids</taxon>
        <taxon>lamiids</taxon>
        <taxon>Lamiales</taxon>
        <taxon>Orobanchaceae</taxon>
        <taxon>Buchnereae</taxon>
        <taxon>Striga</taxon>
    </lineage>
</organism>
<dbReference type="AlphaFoldDB" id="A0A5A7QKP6"/>